<dbReference type="Proteomes" id="UP000295361">
    <property type="component" value="Unassembled WGS sequence"/>
</dbReference>
<evidence type="ECO:0000256" key="3">
    <source>
        <dbReference type="ARBA" id="ARBA00022801"/>
    </source>
</evidence>
<dbReference type="InterPro" id="IPR006680">
    <property type="entry name" value="Amidohydro-rel"/>
</dbReference>
<dbReference type="GO" id="GO:0046872">
    <property type="term" value="F:metal ion binding"/>
    <property type="evidence" value="ECO:0007669"/>
    <property type="project" value="UniProtKB-KW"/>
</dbReference>
<dbReference type="EMBL" id="SNXS01000003">
    <property type="protein sequence ID" value="TDP71285.1"/>
    <property type="molecule type" value="Genomic_DNA"/>
</dbReference>
<dbReference type="PANTHER" id="PTHR43794:SF11">
    <property type="entry name" value="AMIDOHYDROLASE-RELATED DOMAIN-CONTAINING PROTEIN"/>
    <property type="match status" value="1"/>
</dbReference>
<organism evidence="6 7">
    <name type="scientific">Roseateles toxinivorans</name>
    <dbReference type="NCBI Taxonomy" id="270368"/>
    <lineage>
        <taxon>Bacteria</taxon>
        <taxon>Pseudomonadati</taxon>
        <taxon>Pseudomonadota</taxon>
        <taxon>Betaproteobacteria</taxon>
        <taxon>Burkholderiales</taxon>
        <taxon>Sphaerotilaceae</taxon>
        <taxon>Roseateles</taxon>
    </lineage>
</organism>
<proteinExistence type="inferred from homology"/>
<dbReference type="FunCoup" id="A0A4R6QMU6">
    <property type="interactions" value="56"/>
</dbReference>
<dbReference type="Gene3D" id="2.30.40.10">
    <property type="entry name" value="Urease, subunit C, domain 1"/>
    <property type="match status" value="1"/>
</dbReference>
<keyword evidence="2" id="KW-0479">Metal-binding</keyword>
<dbReference type="InterPro" id="IPR050287">
    <property type="entry name" value="MTA/SAH_deaminase"/>
</dbReference>
<evidence type="ECO:0000313" key="7">
    <source>
        <dbReference type="Proteomes" id="UP000295361"/>
    </source>
</evidence>
<dbReference type="RefSeq" id="WP_133701071.1">
    <property type="nucleotide sequence ID" value="NZ_SNXS01000003.1"/>
</dbReference>
<name>A0A4R6QMU6_9BURK</name>
<accession>A0A4R6QMU6</accession>
<feature type="domain" description="Amidohydrolase-related" evidence="5">
    <location>
        <begin position="62"/>
        <end position="412"/>
    </location>
</feature>
<dbReference type="NCBIfam" id="NF006549">
    <property type="entry name" value="PRK09045.1"/>
    <property type="match status" value="1"/>
</dbReference>
<reference evidence="6 7" key="1">
    <citation type="submission" date="2019-03" db="EMBL/GenBank/DDBJ databases">
        <title>Genomic Encyclopedia of Type Strains, Phase IV (KMG-IV): sequencing the most valuable type-strain genomes for metagenomic binning, comparative biology and taxonomic classification.</title>
        <authorList>
            <person name="Goeker M."/>
        </authorList>
    </citation>
    <scope>NUCLEOTIDE SEQUENCE [LARGE SCALE GENOMIC DNA]</scope>
    <source>
        <strain evidence="6 7">DSM 16998</strain>
    </source>
</reference>
<keyword evidence="7" id="KW-1185">Reference proteome</keyword>
<evidence type="ECO:0000256" key="1">
    <source>
        <dbReference type="ARBA" id="ARBA00006745"/>
    </source>
</evidence>
<dbReference type="FunFam" id="3.20.20.140:FF:000014">
    <property type="entry name" value="5-methylthioadenosine/S-adenosylhomocysteine deaminase"/>
    <property type="match status" value="1"/>
</dbReference>
<dbReference type="InterPro" id="IPR011059">
    <property type="entry name" value="Metal-dep_hydrolase_composite"/>
</dbReference>
<evidence type="ECO:0000256" key="2">
    <source>
        <dbReference type="ARBA" id="ARBA00022723"/>
    </source>
</evidence>
<comment type="caution">
    <text evidence="6">The sequence shown here is derived from an EMBL/GenBank/DDBJ whole genome shotgun (WGS) entry which is preliminary data.</text>
</comment>
<evidence type="ECO:0000256" key="4">
    <source>
        <dbReference type="ARBA" id="ARBA00022833"/>
    </source>
</evidence>
<dbReference type="InterPro" id="IPR032466">
    <property type="entry name" value="Metal_Hydrolase"/>
</dbReference>
<dbReference type="InParanoid" id="A0A4R6QMU6"/>
<dbReference type="SUPFAM" id="SSF51556">
    <property type="entry name" value="Metallo-dependent hydrolases"/>
    <property type="match status" value="1"/>
</dbReference>
<dbReference type="Pfam" id="PF01979">
    <property type="entry name" value="Amidohydro_1"/>
    <property type="match status" value="1"/>
</dbReference>
<dbReference type="Gene3D" id="3.20.20.140">
    <property type="entry name" value="Metal-dependent hydrolases"/>
    <property type="match status" value="1"/>
</dbReference>
<dbReference type="GO" id="GO:0019239">
    <property type="term" value="F:deaminase activity"/>
    <property type="evidence" value="ECO:0007669"/>
    <property type="project" value="UniProtKB-ARBA"/>
</dbReference>
<dbReference type="CDD" id="cd01298">
    <property type="entry name" value="ATZ_TRZ_like"/>
    <property type="match status" value="1"/>
</dbReference>
<dbReference type="GO" id="GO:0016814">
    <property type="term" value="F:hydrolase activity, acting on carbon-nitrogen (but not peptide) bonds, in cyclic amidines"/>
    <property type="evidence" value="ECO:0007669"/>
    <property type="project" value="UniProtKB-ARBA"/>
</dbReference>
<keyword evidence="4" id="KW-0862">Zinc</keyword>
<protein>
    <submittedName>
        <fullName evidence="6">5-methylthioadenosine/S-adenosylhomocysteine deaminase</fullName>
    </submittedName>
</protein>
<sequence length="440" mass="47854">MSEQQYLIISPRWVVPMEGAQPVLTGHSVVLRAERIVAVLSTAEARAQYGAQAEEVLLPEQVLIPGFINMHAHSAMTLLRGVADDRDLMDWLENAIWPIERAFMGPEFVYDGTRLAAVESLRGGITYTNDMYFYPVDGARAAIDAGMRLGTSINVLEFPTPYAANAQEYIARGLEAHAQFKNHPLIDITIAPHAPYTVSDATFLQLGTMCQDLGLRMHCHVHETQVEVDGGLKEHGMRPLARLDKLGLLNERFQAVHMVALDQADRELCTARGLHLLHNPSSNMKLGSGISPVQAVQDLGVNVALGTDGAASNNRLDMFTEMRAAALLAKVGNHAPRAVPAYKALEMATLAGARALGRAHELGSIAAGKLADLTAVDLSSPECQPVFDPISQLVYAAGREHVSDVWVGGRRVLSARQLTTVDVQDVNAKARQWGERILAR</sequence>
<comment type="similarity">
    <text evidence="1">Belongs to the metallo-dependent hydrolases superfamily. ATZ/TRZ family.</text>
</comment>
<gene>
    <name evidence="6" type="ORF">DES47_103266</name>
</gene>
<evidence type="ECO:0000313" key="6">
    <source>
        <dbReference type="EMBL" id="TDP71285.1"/>
    </source>
</evidence>
<dbReference type="OrthoDB" id="9807210at2"/>
<evidence type="ECO:0000259" key="5">
    <source>
        <dbReference type="Pfam" id="PF01979"/>
    </source>
</evidence>
<dbReference type="AlphaFoldDB" id="A0A4R6QMU6"/>
<dbReference type="SUPFAM" id="SSF51338">
    <property type="entry name" value="Composite domain of metallo-dependent hydrolases"/>
    <property type="match status" value="1"/>
</dbReference>
<keyword evidence="3" id="KW-0378">Hydrolase</keyword>
<dbReference type="PANTHER" id="PTHR43794">
    <property type="entry name" value="AMINOHYDROLASE SSNA-RELATED"/>
    <property type="match status" value="1"/>
</dbReference>